<name>A0A1Q8CTS4_9PSEU</name>
<proteinExistence type="predicted"/>
<evidence type="ECO:0000259" key="6">
    <source>
        <dbReference type="PROSITE" id="PS50109"/>
    </source>
</evidence>
<keyword evidence="3" id="KW-0902">Two-component regulatory system</keyword>
<dbReference type="SMART" id="SM00387">
    <property type="entry name" value="HATPase_c"/>
    <property type="match status" value="1"/>
</dbReference>
<keyword evidence="5" id="KW-1133">Transmembrane helix</keyword>
<keyword evidence="8" id="KW-1185">Reference proteome</keyword>
<dbReference type="InterPro" id="IPR036890">
    <property type="entry name" value="HATPase_C_sf"/>
</dbReference>
<dbReference type="Pfam" id="PF02518">
    <property type="entry name" value="HATPase_c"/>
    <property type="match status" value="1"/>
</dbReference>
<dbReference type="EMBL" id="MSIE01000014">
    <property type="protein sequence ID" value="OLF17746.1"/>
    <property type="molecule type" value="Genomic_DNA"/>
</dbReference>
<evidence type="ECO:0000313" key="8">
    <source>
        <dbReference type="Proteomes" id="UP000185596"/>
    </source>
</evidence>
<feature type="coiled-coil region" evidence="4">
    <location>
        <begin position="164"/>
        <end position="191"/>
    </location>
</feature>
<feature type="transmembrane region" description="Helical" evidence="5">
    <location>
        <begin position="12"/>
        <end position="32"/>
    </location>
</feature>
<dbReference type="GO" id="GO:0046983">
    <property type="term" value="F:protein dimerization activity"/>
    <property type="evidence" value="ECO:0007669"/>
    <property type="project" value="InterPro"/>
</dbReference>
<dbReference type="GO" id="GO:0016020">
    <property type="term" value="C:membrane"/>
    <property type="evidence" value="ECO:0007669"/>
    <property type="project" value="InterPro"/>
</dbReference>
<gene>
    <name evidence="7" type="ORF">BU204_09625</name>
</gene>
<dbReference type="Gene3D" id="3.30.565.10">
    <property type="entry name" value="Histidine kinase-like ATPase, C-terminal domain"/>
    <property type="match status" value="1"/>
</dbReference>
<feature type="domain" description="Histidine kinase" evidence="6">
    <location>
        <begin position="307"/>
        <end position="391"/>
    </location>
</feature>
<feature type="transmembrane region" description="Helical" evidence="5">
    <location>
        <begin position="138"/>
        <end position="161"/>
    </location>
</feature>
<dbReference type="Proteomes" id="UP000185596">
    <property type="component" value="Unassembled WGS sequence"/>
</dbReference>
<keyword evidence="5" id="KW-0812">Transmembrane</keyword>
<dbReference type="Pfam" id="PF07730">
    <property type="entry name" value="HisKA_3"/>
    <property type="match status" value="1"/>
</dbReference>
<sequence length="391" mass="41497">MNAARDAWLRWYWLWDALFAIVSVAIAVIIVTDGVGGPLRRWAAVGVLALMAAWYAGYGRPAITEEVSAGQDRGRIFAAGLVLLLMAAVALQGGASFALFAVCPLLFMSLALREAVAAVVLVNLLPVLAALVEDGTGGLLAVLGPGTVFTTAFGVMVGVWVHQIVSQSEQRADLIRELERSREEVGRLSREAGVAAERSRLAAEIHDTLAQGFTSLVTLVQAAESELDHDTDKARGHLALAARTARENLGEARALVAGLMPSALGTGSLDEAIIRQVERLAEETGVRCDHRFTGDLAELPTGLEVVLLRAVQEALTNVRRHSGARHVRVSLDVTEATVALRVTDDGRGFDPDPATEGFGLRGMRARAEQVGGRLAVHSGAGGTTLELEVPR</sequence>
<dbReference type="PIRSF" id="PIRSF037434">
    <property type="entry name" value="STHK_ChrS"/>
    <property type="match status" value="1"/>
</dbReference>
<accession>A0A1Q8CTS4</accession>
<keyword evidence="1" id="KW-0808">Transferase</keyword>
<dbReference type="Gene3D" id="1.20.5.1930">
    <property type="match status" value="1"/>
</dbReference>
<feature type="transmembrane region" description="Helical" evidence="5">
    <location>
        <begin position="115"/>
        <end position="132"/>
    </location>
</feature>
<keyword evidence="5" id="KW-0472">Membrane</keyword>
<dbReference type="SUPFAM" id="SSF55874">
    <property type="entry name" value="ATPase domain of HSP90 chaperone/DNA topoisomerase II/histidine kinase"/>
    <property type="match status" value="1"/>
</dbReference>
<dbReference type="InterPro" id="IPR011712">
    <property type="entry name" value="Sig_transdc_His_kin_sub3_dim/P"/>
</dbReference>
<dbReference type="InterPro" id="IPR005467">
    <property type="entry name" value="His_kinase_dom"/>
</dbReference>
<dbReference type="PROSITE" id="PS50109">
    <property type="entry name" value="HIS_KIN"/>
    <property type="match status" value="1"/>
</dbReference>
<protein>
    <recommendedName>
        <fullName evidence="6">Histidine kinase domain-containing protein</fullName>
    </recommendedName>
</protein>
<evidence type="ECO:0000256" key="4">
    <source>
        <dbReference type="SAM" id="Coils"/>
    </source>
</evidence>
<organism evidence="7 8">
    <name type="scientific">Actinophytocola xanthii</name>
    <dbReference type="NCBI Taxonomy" id="1912961"/>
    <lineage>
        <taxon>Bacteria</taxon>
        <taxon>Bacillati</taxon>
        <taxon>Actinomycetota</taxon>
        <taxon>Actinomycetes</taxon>
        <taxon>Pseudonocardiales</taxon>
        <taxon>Pseudonocardiaceae</taxon>
    </lineage>
</organism>
<evidence type="ECO:0000256" key="5">
    <source>
        <dbReference type="SAM" id="Phobius"/>
    </source>
</evidence>
<evidence type="ECO:0000256" key="2">
    <source>
        <dbReference type="ARBA" id="ARBA00022777"/>
    </source>
</evidence>
<dbReference type="CDD" id="cd16917">
    <property type="entry name" value="HATPase_UhpB-NarQ-NarX-like"/>
    <property type="match status" value="1"/>
</dbReference>
<reference evidence="7 8" key="1">
    <citation type="submission" date="2016-12" db="EMBL/GenBank/DDBJ databases">
        <title>The draft genome sequence of Actinophytocola sp. 11-183.</title>
        <authorList>
            <person name="Wang W."/>
            <person name="Yuan L."/>
        </authorList>
    </citation>
    <scope>NUCLEOTIDE SEQUENCE [LARGE SCALE GENOMIC DNA]</scope>
    <source>
        <strain evidence="7 8">11-183</strain>
    </source>
</reference>
<dbReference type="InterPro" id="IPR017205">
    <property type="entry name" value="Sig_transdc_His_kinase_ChrS"/>
</dbReference>
<evidence type="ECO:0000256" key="1">
    <source>
        <dbReference type="ARBA" id="ARBA00022679"/>
    </source>
</evidence>
<evidence type="ECO:0000256" key="3">
    <source>
        <dbReference type="ARBA" id="ARBA00023012"/>
    </source>
</evidence>
<dbReference type="AlphaFoldDB" id="A0A1Q8CTS4"/>
<dbReference type="GO" id="GO:0000155">
    <property type="term" value="F:phosphorelay sensor kinase activity"/>
    <property type="evidence" value="ECO:0007669"/>
    <property type="project" value="InterPro"/>
</dbReference>
<dbReference type="OrthoDB" id="144293at2"/>
<evidence type="ECO:0000313" key="7">
    <source>
        <dbReference type="EMBL" id="OLF17746.1"/>
    </source>
</evidence>
<feature type="transmembrane region" description="Helical" evidence="5">
    <location>
        <begin position="39"/>
        <end position="56"/>
    </location>
</feature>
<dbReference type="InterPro" id="IPR003594">
    <property type="entry name" value="HATPase_dom"/>
</dbReference>
<comment type="caution">
    <text evidence="7">The sequence shown here is derived from an EMBL/GenBank/DDBJ whole genome shotgun (WGS) entry which is preliminary data.</text>
</comment>
<dbReference type="STRING" id="1912961.BU204_09625"/>
<keyword evidence="2" id="KW-0418">Kinase</keyword>
<dbReference type="InterPro" id="IPR050482">
    <property type="entry name" value="Sensor_HK_TwoCompSys"/>
</dbReference>
<keyword evidence="4" id="KW-0175">Coiled coil</keyword>
<dbReference type="PANTHER" id="PTHR24421:SF62">
    <property type="entry name" value="SENSORY TRANSDUCTION HISTIDINE KINASE"/>
    <property type="match status" value="1"/>
</dbReference>
<feature type="transmembrane region" description="Helical" evidence="5">
    <location>
        <begin position="76"/>
        <end position="103"/>
    </location>
</feature>
<dbReference type="PANTHER" id="PTHR24421">
    <property type="entry name" value="NITRATE/NITRITE SENSOR PROTEIN NARX-RELATED"/>
    <property type="match status" value="1"/>
</dbReference>